<gene>
    <name evidence="3" type="primary">ybiC_2</name>
    <name evidence="3" type="ORF">NCTC13465_04679</name>
</gene>
<dbReference type="InterPro" id="IPR043143">
    <property type="entry name" value="Mal/L-sulf/L-lact_DH-like_NADP"/>
</dbReference>
<protein>
    <submittedName>
        <fullName evidence="3">Ureidoglycolate/malate/sulfolactate dehydrogenase family</fullName>
        <ecNumber evidence="3">1.1.1.-</ecNumber>
    </submittedName>
</protein>
<dbReference type="Gene3D" id="1.10.1530.10">
    <property type="match status" value="1"/>
</dbReference>
<reference evidence="3 4" key="1">
    <citation type="submission" date="2018-06" db="EMBL/GenBank/DDBJ databases">
        <authorList>
            <consortium name="Pathogen Informatics"/>
            <person name="Doyle S."/>
        </authorList>
    </citation>
    <scope>NUCLEOTIDE SEQUENCE [LARGE SCALE GENOMIC DNA]</scope>
    <source>
        <strain evidence="3 4">NCTC13465</strain>
    </source>
</reference>
<sequence length="368" mass="39034">MSLGIYYWGARSCLPQANFSGDERRVKENSMESVTLSLPEAYDLALEVLSANGFSADHAAAIARNVTAGERDGCASHGLWRLLGIVDTLRKGKVSPDAEPQIHDQAPAIARADAGGAFSLLAYERALPLLLEKARHNGIAALAINRCVHFSALFADIEPLTEAGLVGLACTPNHAWVAPAGGTRPLFGTNPIAFGWPRQDKPPFIVDMATSAAARGEIQLHQRAGKALPEGWGIDSQGQPTTDAAEVLNGAMLTFGGHKGSALAAMVELLAGPLIGDMTSAESLAWDNGAGGLPYGGELILALDPQRFLGAQAQEQLERAETLFNAMQDQGARLPGERRFACRQQSERQGVIISRSLHDEICALRQGG</sequence>
<name>A0A2X3HI56_KLEPN</name>
<dbReference type="AlphaFoldDB" id="A0A2X3HI56"/>
<accession>A0A2X3HI56</accession>
<dbReference type="InterPro" id="IPR036111">
    <property type="entry name" value="Mal/L-sulfo/L-lacto_DH-like_sf"/>
</dbReference>
<dbReference type="PANTHER" id="PTHR11091:SF0">
    <property type="entry name" value="MALATE DEHYDROGENASE"/>
    <property type="match status" value="1"/>
</dbReference>
<dbReference type="SUPFAM" id="SSF89733">
    <property type="entry name" value="L-sulfolactate dehydrogenase-like"/>
    <property type="match status" value="1"/>
</dbReference>
<keyword evidence="2 3" id="KW-0560">Oxidoreductase</keyword>
<evidence type="ECO:0000256" key="1">
    <source>
        <dbReference type="ARBA" id="ARBA00006056"/>
    </source>
</evidence>
<dbReference type="Gene3D" id="3.30.1370.60">
    <property type="entry name" value="Hypothetical oxidoreductase yiak, domain 2"/>
    <property type="match status" value="1"/>
</dbReference>
<dbReference type="InterPro" id="IPR043144">
    <property type="entry name" value="Mal/L-sulf/L-lact_DH-like_ah"/>
</dbReference>
<dbReference type="EC" id="1.1.1.-" evidence="3"/>
<dbReference type="Proteomes" id="UP000251721">
    <property type="component" value="Unassembled WGS sequence"/>
</dbReference>
<dbReference type="GO" id="GO:0016491">
    <property type="term" value="F:oxidoreductase activity"/>
    <property type="evidence" value="ECO:0007669"/>
    <property type="project" value="UniProtKB-KW"/>
</dbReference>
<dbReference type="InterPro" id="IPR003767">
    <property type="entry name" value="Malate/L-lactate_DH-like"/>
</dbReference>
<evidence type="ECO:0000313" key="3">
    <source>
        <dbReference type="EMBL" id="SQC48479.1"/>
    </source>
</evidence>
<organism evidence="3 4">
    <name type="scientific">Klebsiella pneumoniae</name>
    <dbReference type="NCBI Taxonomy" id="573"/>
    <lineage>
        <taxon>Bacteria</taxon>
        <taxon>Pseudomonadati</taxon>
        <taxon>Pseudomonadota</taxon>
        <taxon>Gammaproteobacteria</taxon>
        <taxon>Enterobacterales</taxon>
        <taxon>Enterobacteriaceae</taxon>
        <taxon>Klebsiella/Raoultella group</taxon>
        <taxon>Klebsiella</taxon>
        <taxon>Klebsiella pneumoniae complex</taxon>
    </lineage>
</organism>
<comment type="similarity">
    <text evidence="1">Belongs to the LDH2/MDH2 oxidoreductase family.</text>
</comment>
<proteinExistence type="inferred from homology"/>
<evidence type="ECO:0000313" key="4">
    <source>
        <dbReference type="Proteomes" id="UP000251721"/>
    </source>
</evidence>
<dbReference type="Pfam" id="PF02615">
    <property type="entry name" value="Ldh_2"/>
    <property type="match status" value="1"/>
</dbReference>
<dbReference type="EMBL" id="UAWQ01000019">
    <property type="protein sequence ID" value="SQC48479.1"/>
    <property type="molecule type" value="Genomic_DNA"/>
</dbReference>
<dbReference type="PANTHER" id="PTHR11091">
    <property type="entry name" value="OXIDOREDUCTASE-RELATED"/>
    <property type="match status" value="1"/>
</dbReference>
<evidence type="ECO:0000256" key="2">
    <source>
        <dbReference type="ARBA" id="ARBA00023002"/>
    </source>
</evidence>